<dbReference type="OrthoDB" id="9784836at2"/>
<dbReference type="CDD" id="cd00688">
    <property type="entry name" value="ISOPREN_C2_like"/>
    <property type="match status" value="1"/>
</dbReference>
<name>A0A366HU41_9BACT</name>
<dbReference type="EMBL" id="QNRR01000001">
    <property type="protein sequence ID" value="RBP47607.1"/>
    <property type="molecule type" value="Genomic_DNA"/>
</dbReference>
<dbReference type="Gene3D" id="1.50.10.20">
    <property type="match status" value="2"/>
</dbReference>
<gene>
    <name evidence="2" type="ORF">DES53_101404</name>
</gene>
<comment type="caution">
    <text evidence="2">The sequence shown here is derived from an EMBL/GenBank/DDBJ whole genome shotgun (WGS) entry which is preliminary data.</text>
</comment>
<evidence type="ECO:0000313" key="3">
    <source>
        <dbReference type="Proteomes" id="UP000253426"/>
    </source>
</evidence>
<protein>
    <submittedName>
        <fullName evidence="2">Prenyltransferase/squalene oxidase-like repeat protein</fullName>
    </submittedName>
</protein>
<keyword evidence="1" id="KW-0812">Transmembrane</keyword>
<evidence type="ECO:0000256" key="1">
    <source>
        <dbReference type="SAM" id="Phobius"/>
    </source>
</evidence>
<keyword evidence="1" id="KW-1133">Transmembrane helix</keyword>
<dbReference type="SUPFAM" id="SSF48239">
    <property type="entry name" value="Terpenoid cyclases/Protein prenyltransferases"/>
    <property type="match status" value="1"/>
</dbReference>
<keyword evidence="1" id="KW-0472">Membrane</keyword>
<evidence type="ECO:0000313" key="2">
    <source>
        <dbReference type="EMBL" id="RBP47607.1"/>
    </source>
</evidence>
<reference evidence="2 3" key="1">
    <citation type="submission" date="2018-06" db="EMBL/GenBank/DDBJ databases">
        <title>Genomic Encyclopedia of Type Strains, Phase IV (KMG-IV): sequencing the most valuable type-strain genomes for metagenomic binning, comparative biology and taxonomic classification.</title>
        <authorList>
            <person name="Goeker M."/>
        </authorList>
    </citation>
    <scope>NUCLEOTIDE SEQUENCE [LARGE SCALE GENOMIC DNA]</scope>
    <source>
        <strain evidence="2 3">DSM 25532</strain>
    </source>
</reference>
<dbReference type="Proteomes" id="UP000253426">
    <property type="component" value="Unassembled WGS sequence"/>
</dbReference>
<dbReference type="InterPro" id="IPR008930">
    <property type="entry name" value="Terpenoid_cyclase/PrenylTrfase"/>
</dbReference>
<organism evidence="2 3">
    <name type="scientific">Roseimicrobium gellanilyticum</name>
    <dbReference type="NCBI Taxonomy" id="748857"/>
    <lineage>
        <taxon>Bacteria</taxon>
        <taxon>Pseudomonadati</taxon>
        <taxon>Verrucomicrobiota</taxon>
        <taxon>Verrucomicrobiia</taxon>
        <taxon>Verrucomicrobiales</taxon>
        <taxon>Verrucomicrobiaceae</taxon>
        <taxon>Roseimicrobium</taxon>
    </lineage>
</organism>
<feature type="transmembrane region" description="Helical" evidence="1">
    <location>
        <begin position="42"/>
        <end position="65"/>
    </location>
</feature>
<accession>A0A366HU41</accession>
<proteinExistence type="predicted"/>
<keyword evidence="3" id="KW-1185">Reference proteome</keyword>
<dbReference type="AlphaFoldDB" id="A0A366HU41"/>
<keyword evidence="2" id="KW-0808">Transferase</keyword>
<dbReference type="GO" id="GO:0016740">
    <property type="term" value="F:transferase activity"/>
    <property type="evidence" value="ECO:0007669"/>
    <property type="project" value="UniProtKB-KW"/>
</dbReference>
<sequence length="536" mass="58299">METACLRPAVLERGVASSCALRSISVSSGVKRSFLAAYWEKVGGGSFIVSLVIHAGLLIMAFFVVKEYQQEPTVDFLPGFQAAGQKRTSDNLTAKIHDSRVRNMQKNLKPVRVAVPTPAPGQLLLPEMPTDVIEVPEPSLSTFGDAKGIPGELGKVGTKAGGAGRGTGPGNAPGVVQLPVSMRGRCSSAERLRKLTAGGGTAECERAVSSALEHLKSKQKSDGGWGTNNRGAMTGFALLCFLDRCETPESIYYGDNVMKGILFLMEMQQKNPYKMFSQATSGNGQVYEHGIATYALGEMYTLARMGSKSLPGMRESFEQGVQVIIDNQQAGGGWVYDSEKGFYSPSREDLSVTGWQYQALKAAKLTGLKIRGLEGAIDKTVKYLESKQTKDGGIGTTNREGSYNQWNLTGAGTLGLQTLAHGGKKTEIKKAIAFAHDLFKKEPPEFATGDMYGWYYYHQAFFQHGGEEWKYWNELVLPQLLKAQQPDGSWKPNGGAHNPAAGGDNVYSTALCTLMLEVYYRYLKVGDRERGSLFDR</sequence>